<proteinExistence type="predicted"/>
<comment type="caution">
    <text evidence="2">The sequence shown here is derived from an EMBL/GenBank/DDBJ whole genome shotgun (WGS) entry which is preliminary data.</text>
</comment>
<reference evidence="2" key="1">
    <citation type="submission" date="2022-10" db="EMBL/GenBank/DDBJ databases">
        <title>Comparative genomic analysis of Cohnella hashimotonis sp. nov., isolated from the International Space Station.</title>
        <authorList>
            <person name="Simpson A."/>
            <person name="Venkateswaran K."/>
        </authorList>
    </citation>
    <scope>NUCLEOTIDE SEQUENCE</scope>
    <source>
        <strain evidence="2">DSM 28161</strain>
    </source>
</reference>
<dbReference type="Proteomes" id="UP001153404">
    <property type="component" value="Unassembled WGS sequence"/>
</dbReference>
<feature type="domain" description="DUF4183" evidence="1">
    <location>
        <begin position="30"/>
        <end position="85"/>
    </location>
</feature>
<gene>
    <name evidence="2" type="ORF">OMP40_08060</name>
</gene>
<name>A0A9X4QSI1_9BACL</name>
<sequence length="95" mass="9811">MPSNALYLAFLEQTASVPVTIGAGQFTVNGVPAASFEGLGPSAYSMLYLNGVPQEQNIYTLTPTSVTIDPDGATLFAGTPIMVQIVSLSVEITGS</sequence>
<organism evidence="2 3">
    <name type="scientific">Cohnella rhizosphaerae</name>
    <dbReference type="NCBI Taxonomy" id="1457232"/>
    <lineage>
        <taxon>Bacteria</taxon>
        <taxon>Bacillati</taxon>
        <taxon>Bacillota</taxon>
        <taxon>Bacilli</taxon>
        <taxon>Bacillales</taxon>
        <taxon>Paenibacillaceae</taxon>
        <taxon>Cohnella</taxon>
    </lineage>
</organism>
<accession>A0A9X4QSI1</accession>
<protein>
    <submittedName>
        <fullName evidence="2">DUF4183 domain-containing protein</fullName>
    </submittedName>
</protein>
<dbReference type="InterPro" id="IPR025237">
    <property type="entry name" value="DUF4183"/>
</dbReference>
<keyword evidence="3" id="KW-1185">Reference proteome</keyword>
<evidence type="ECO:0000313" key="2">
    <source>
        <dbReference type="EMBL" id="MDG0809339.1"/>
    </source>
</evidence>
<evidence type="ECO:0000259" key="1">
    <source>
        <dbReference type="Pfam" id="PF13799"/>
    </source>
</evidence>
<dbReference type="RefSeq" id="WP_277530580.1">
    <property type="nucleotide sequence ID" value="NZ_JAPDIA010000003.1"/>
</dbReference>
<evidence type="ECO:0000313" key="3">
    <source>
        <dbReference type="Proteomes" id="UP001153404"/>
    </source>
</evidence>
<dbReference type="EMBL" id="JAPDIA010000003">
    <property type="protein sequence ID" value="MDG0809339.1"/>
    <property type="molecule type" value="Genomic_DNA"/>
</dbReference>
<dbReference type="Pfam" id="PF13799">
    <property type="entry name" value="DUF4183"/>
    <property type="match status" value="1"/>
</dbReference>
<dbReference type="AlphaFoldDB" id="A0A9X4QSI1"/>